<protein>
    <submittedName>
        <fullName evidence="1">Uncharacterized protein</fullName>
    </submittedName>
</protein>
<dbReference type="EMBL" id="CM047580">
    <property type="protein sequence ID" value="KAI9923239.1"/>
    <property type="molecule type" value="Genomic_DNA"/>
</dbReference>
<reference evidence="1 2" key="1">
    <citation type="journal article" date="2022" name="bioRxiv">
        <title>The genome of the oomycete Peronosclerospora sorghi, a cosmopolitan pathogen of maize and sorghum, is inflated with dispersed pseudogenes.</title>
        <authorList>
            <person name="Fletcher K."/>
            <person name="Martin F."/>
            <person name="Isakeit T."/>
            <person name="Cavanaugh K."/>
            <person name="Magill C."/>
            <person name="Michelmore R."/>
        </authorList>
    </citation>
    <scope>NUCLEOTIDE SEQUENCE [LARGE SCALE GENOMIC DNA]</scope>
    <source>
        <strain evidence="1">P6</strain>
    </source>
</reference>
<keyword evidence="2" id="KW-1185">Reference proteome</keyword>
<proteinExistence type="predicted"/>
<organism evidence="1 2">
    <name type="scientific">Peronosclerospora sorghi</name>
    <dbReference type="NCBI Taxonomy" id="230839"/>
    <lineage>
        <taxon>Eukaryota</taxon>
        <taxon>Sar</taxon>
        <taxon>Stramenopiles</taxon>
        <taxon>Oomycota</taxon>
        <taxon>Peronosporomycetes</taxon>
        <taxon>Peronosporales</taxon>
        <taxon>Peronosporaceae</taxon>
        <taxon>Peronosclerospora</taxon>
    </lineage>
</organism>
<sequence>MERVKEELALGIDDDDFGVLTGEIWKEGEWEHYSLNEAMEVARRITVTNELLLCYYFGTRVKENETCEQFQHKMPRCPIELKLHGFAGIALQFINSRLSLLIRASASSLLPTVLRRQSNVLQMRSIASHFPVASFRGMPLRFSDASESVTSKVHELQCGGYTPIYML</sequence>
<accession>A0ACC0WYU6</accession>
<dbReference type="Proteomes" id="UP001163321">
    <property type="component" value="Chromosome 1"/>
</dbReference>
<comment type="caution">
    <text evidence="1">The sequence shown here is derived from an EMBL/GenBank/DDBJ whole genome shotgun (WGS) entry which is preliminary data.</text>
</comment>
<gene>
    <name evidence="1" type="ORF">PsorP6_001461</name>
</gene>
<evidence type="ECO:0000313" key="1">
    <source>
        <dbReference type="EMBL" id="KAI9923239.1"/>
    </source>
</evidence>
<evidence type="ECO:0000313" key="2">
    <source>
        <dbReference type="Proteomes" id="UP001163321"/>
    </source>
</evidence>
<name>A0ACC0WYU6_9STRA</name>